<dbReference type="Gene3D" id="2.60.40.10">
    <property type="entry name" value="Immunoglobulins"/>
    <property type="match status" value="1"/>
</dbReference>
<dbReference type="GO" id="GO:0005783">
    <property type="term" value="C:endoplasmic reticulum"/>
    <property type="evidence" value="ECO:0007669"/>
    <property type="project" value="Ensembl"/>
</dbReference>
<evidence type="ECO:0000256" key="9">
    <source>
        <dbReference type="SAM" id="Phobius"/>
    </source>
</evidence>
<gene>
    <name evidence="12" type="primary">CD1C</name>
</gene>
<evidence type="ECO:0000256" key="7">
    <source>
        <dbReference type="ARBA" id="ARBA00023319"/>
    </source>
</evidence>
<feature type="transmembrane region" description="Helical" evidence="9">
    <location>
        <begin position="311"/>
        <end position="331"/>
    </location>
</feature>
<evidence type="ECO:0000256" key="10">
    <source>
        <dbReference type="SAM" id="SignalP"/>
    </source>
</evidence>
<dbReference type="GeneTree" id="ENSGT01120000271825"/>
<evidence type="ECO:0000256" key="2">
    <source>
        <dbReference type="ARBA" id="ARBA00022729"/>
    </source>
</evidence>
<dbReference type="GO" id="GO:0030883">
    <property type="term" value="F:endogenous lipid antigen binding"/>
    <property type="evidence" value="ECO:0007669"/>
    <property type="project" value="Ensembl"/>
</dbReference>
<dbReference type="GO" id="GO:0009897">
    <property type="term" value="C:external side of plasma membrane"/>
    <property type="evidence" value="ECO:0007669"/>
    <property type="project" value="TreeGrafter"/>
</dbReference>
<dbReference type="InterPro" id="IPR013783">
    <property type="entry name" value="Ig-like_fold"/>
</dbReference>
<reference evidence="12" key="1">
    <citation type="submission" date="2025-08" db="UniProtKB">
        <authorList>
            <consortium name="Ensembl"/>
        </authorList>
    </citation>
    <scope>IDENTIFICATION</scope>
</reference>
<dbReference type="FunFam" id="3.30.500.10:FF:000002">
    <property type="entry name" value="Antigen-presenting glycoprotein CD1d1"/>
    <property type="match status" value="1"/>
</dbReference>
<dbReference type="GO" id="GO:0071723">
    <property type="term" value="F:lipopeptide binding"/>
    <property type="evidence" value="ECO:0007669"/>
    <property type="project" value="Ensembl"/>
</dbReference>
<dbReference type="GO" id="GO:0030884">
    <property type="term" value="F:exogenous lipid antigen binding"/>
    <property type="evidence" value="ECO:0007669"/>
    <property type="project" value="Ensembl"/>
</dbReference>
<name>A0A2K5CD65_AOTNA</name>
<dbReference type="Proteomes" id="UP000233020">
    <property type="component" value="Unplaced"/>
</dbReference>
<keyword evidence="5 9" id="KW-0472">Membrane</keyword>
<dbReference type="GO" id="GO:0005794">
    <property type="term" value="C:Golgi apparatus"/>
    <property type="evidence" value="ECO:0007669"/>
    <property type="project" value="Ensembl"/>
</dbReference>
<dbReference type="InterPro" id="IPR037055">
    <property type="entry name" value="MHC_I-like_Ag-recog_sf"/>
</dbReference>
<dbReference type="SUPFAM" id="SSF48726">
    <property type="entry name" value="Immunoglobulin"/>
    <property type="match status" value="1"/>
</dbReference>
<evidence type="ECO:0000313" key="13">
    <source>
        <dbReference type="Proteomes" id="UP000233020"/>
    </source>
</evidence>
<feature type="chain" id="PRO_5014391384" evidence="10">
    <location>
        <begin position="20"/>
        <end position="345"/>
    </location>
</feature>
<evidence type="ECO:0000256" key="4">
    <source>
        <dbReference type="ARBA" id="ARBA00022859"/>
    </source>
</evidence>
<keyword evidence="9" id="KW-0812">Transmembrane</keyword>
<dbReference type="GO" id="GO:0048007">
    <property type="term" value="P:antigen processing and presentation, exogenous lipid antigen via MHC class Ib"/>
    <property type="evidence" value="ECO:0007669"/>
    <property type="project" value="TreeGrafter"/>
</dbReference>
<dbReference type="PROSITE" id="PS50835">
    <property type="entry name" value="IG_LIKE"/>
    <property type="match status" value="1"/>
</dbReference>
<dbReference type="RefSeq" id="XP_012305169.1">
    <property type="nucleotide sequence ID" value="XM_012449746.2"/>
</dbReference>
<dbReference type="AlphaFoldDB" id="A0A2K5CD65"/>
<dbReference type="GO" id="GO:0005768">
    <property type="term" value="C:endosome"/>
    <property type="evidence" value="ECO:0007669"/>
    <property type="project" value="UniProtKB-SubCell"/>
</dbReference>
<dbReference type="GO" id="GO:0002286">
    <property type="term" value="P:T cell activation involved in immune response"/>
    <property type="evidence" value="ECO:0007669"/>
    <property type="project" value="Ensembl"/>
</dbReference>
<dbReference type="Gene3D" id="3.30.500.10">
    <property type="entry name" value="MHC class I-like antigen recognition-like"/>
    <property type="match status" value="1"/>
</dbReference>
<dbReference type="InterPro" id="IPR007110">
    <property type="entry name" value="Ig-like_dom"/>
</dbReference>
<dbReference type="PANTHER" id="PTHR16675">
    <property type="entry name" value="MHC CLASS I-RELATED"/>
    <property type="match status" value="1"/>
</dbReference>
<reference evidence="12" key="2">
    <citation type="submission" date="2025-09" db="UniProtKB">
        <authorList>
            <consortium name="Ensembl"/>
        </authorList>
    </citation>
    <scope>IDENTIFICATION</scope>
</reference>
<dbReference type="InterPro" id="IPR036179">
    <property type="entry name" value="Ig-like_dom_sf"/>
</dbReference>
<dbReference type="GO" id="GO:0048006">
    <property type="term" value="P:antigen processing and presentation, endogenous lipid antigen via MHC class Ib"/>
    <property type="evidence" value="ECO:0007669"/>
    <property type="project" value="TreeGrafter"/>
</dbReference>
<evidence type="ECO:0000256" key="3">
    <source>
        <dbReference type="ARBA" id="ARBA00022753"/>
    </source>
</evidence>
<dbReference type="OrthoDB" id="8890485at2759"/>
<keyword evidence="6" id="KW-0325">Glycoprotein</keyword>
<evidence type="ECO:0000259" key="11">
    <source>
        <dbReference type="PROSITE" id="PS50835"/>
    </source>
</evidence>
<feature type="domain" description="Ig-like" evidence="11">
    <location>
        <begin position="213"/>
        <end position="293"/>
    </location>
</feature>
<dbReference type="InterPro" id="IPR011161">
    <property type="entry name" value="MHC_I-like_Ag-recog"/>
</dbReference>
<dbReference type="InterPro" id="IPR003597">
    <property type="entry name" value="Ig_C1-set"/>
</dbReference>
<dbReference type="KEGG" id="anan:105715407"/>
<evidence type="ECO:0000313" key="12">
    <source>
        <dbReference type="Ensembl" id="ENSANAP00000006611.1"/>
    </source>
</evidence>
<dbReference type="GO" id="GO:0051861">
    <property type="term" value="F:glycolipid binding"/>
    <property type="evidence" value="ECO:0007669"/>
    <property type="project" value="Ensembl"/>
</dbReference>
<dbReference type="CDD" id="cd21029">
    <property type="entry name" value="IgC1_CD1"/>
    <property type="match status" value="1"/>
</dbReference>
<evidence type="ECO:0000256" key="5">
    <source>
        <dbReference type="ARBA" id="ARBA00023136"/>
    </source>
</evidence>
<protein>
    <submittedName>
        <fullName evidence="12">CD1c molecule</fullName>
    </submittedName>
</protein>
<dbReference type="PANTHER" id="PTHR16675:SF155">
    <property type="entry name" value="T-CELL SURFACE GLYCOPROTEIN CD1C"/>
    <property type="match status" value="1"/>
</dbReference>
<dbReference type="GO" id="GO:0001916">
    <property type="term" value="P:positive regulation of T cell mediated cytotoxicity"/>
    <property type="evidence" value="ECO:0007669"/>
    <property type="project" value="TreeGrafter"/>
</dbReference>
<keyword evidence="3" id="KW-0967">Endosome</keyword>
<dbReference type="FunFam" id="2.60.40.10:FF:000254">
    <property type="entry name" value="Antigen-presenting glycoprotein CD1d1"/>
    <property type="match status" value="1"/>
</dbReference>
<dbReference type="GeneID" id="105715407"/>
<keyword evidence="4" id="KW-0391">Immunity</keyword>
<keyword evidence="9" id="KW-1133">Transmembrane helix</keyword>
<feature type="signal peptide" evidence="10">
    <location>
        <begin position="1"/>
        <end position="19"/>
    </location>
</feature>
<evidence type="ECO:0000256" key="1">
    <source>
        <dbReference type="ARBA" id="ARBA00004177"/>
    </source>
</evidence>
<keyword evidence="13" id="KW-1185">Reference proteome</keyword>
<dbReference type="Pfam" id="PF07654">
    <property type="entry name" value="C1-set"/>
    <property type="match status" value="1"/>
</dbReference>
<sequence>MLFLQFPLLAVFLPGGDNAEELGLLPPRAAPEHVSFHVIQIASFANQSWAQCQGSGWLDELQTHGWERESNKIIFLHTWSKGNFSNEEFLDLNVLFRFYTIGLMRDVQAHASQYPIEYPFEIQMNAGCELHSGESPKSFFQVAFKGVALLNFQNTTWVPSPDSGSLAQSVCDLLNQYDGIKETVYTLLRSTCPRFLLGLLDSGKMYLHRQVRPEAWLSSRPSLGSGRLLLACHVSGFYPKPVWATWMRNEQEQLGTEYGDILPNADGTWYLRVTLDVASEEAAGLSCRVRHSSLGGQDIILYWGHHFSMNWIALVAVMVTLVILIVLVLWFKKHWYRFETGTYSC</sequence>
<dbReference type="GO" id="GO:0005615">
    <property type="term" value="C:extracellular space"/>
    <property type="evidence" value="ECO:0007669"/>
    <property type="project" value="TreeGrafter"/>
</dbReference>
<dbReference type="Ensembl" id="ENSANAT00000024381.1">
    <property type="protein sequence ID" value="ENSANAP00000006611.1"/>
    <property type="gene ID" value="ENSANAG00000021370.1"/>
</dbReference>
<dbReference type="SMART" id="SM00407">
    <property type="entry name" value="IGc1"/>
    <property type="match status" value="1"/>
</dbReference>
<organism evidence="12 13">
    <name type="scientific">Aotus nancymaae</name>
    <name type="common">Ma's night monkey</name>
    <dbReference type="NCBI Taxonomy" id="37293"/>
    <lineage>
        <taxon>Eukaryota</taxon>
        <taxon>Metazoa</taxon>
        <taxon>Chordata</taxon>
        <taxon>Craniata</taxon>
        <taxon>Vertebrata</taxon>
        <taxon>Euteleostomi</taxon>
        <taxon>Mammalia</taxon>
        <taxon>Eutheria</taxon>
        <taxon>Euarchontoglires</taxon>
        <taxon>Primates</taxon>
        <taxon>Haplorrhini</taxon>
        <taxon>Platyrrhini</taxon>
        <taxon>Aotidae</taxon>
        <taxon>Aotus</taxon>
    </lineage>
</organism>
<evidence type="ECO:0000256" key="6">
    <source>
        <dbReference type="ARBA" id="ARBA00023180"/>
    </source>
</evidence>
<accession>A0A2K5CD65</accession>
<dbReference type="InterPro" id="IPR011162">
    <property type="entry name" value="MHC_I/II-like_Ag-recog"/>
</dbReference>
<dbReference type="Pfam" id="PF16497">
    <property type="entry name" value="MHC_I_3"/>
    <property type="match status" value="1"/>
</dbReference>
<evidence type="ECO:0000256" key="8">
    <source>
        <dbReference type="ARBA" id="ARBA00046288"/>
    </source>
</evidence>
<dbReference type="InterPro" id="IPR050208">
    <property type="entry name" value="MHC_class-I_related"/>
</dbReference>
<comment type="subcellular location">
    <subcellularLocation>
        <location evidence="8">Endomembrane system</location>
        <topology evidence="8">Single-pass type I membrane protein</topology>
    </subcellularLocation>
    <subcellularLocation>
        <location evidence="1">Endosome</location>
    </subcellularLocation>
</comment>
<keyword evidence="2 10" id="KW-0732">Signal</keyword>
<proteinExistence type="predicted"/>
<keyword evidence="7" id="KW-0393">Immunoglobulin domain</keyword>
<dbReference type="CTD" id="911"/>
<dbReference type="SUPFAM" id="SSF54452">
    <property type="entry name" value="MHC antigen-recognition domain"/>
    <property type="match status" value="1"/>
</dbReference>
<dbReference type="STRING" id="37293.ENSANAP00000006611"/>